<accession>A0ABV9Z805</accession>
<protein>
    <submittedName>
        <fullName evidence="6">Helix-turn-helix transcriptional regulator</fullName>
    </submittedName>
</protein>
<name>A0ABV9Z805_9PSEU</name>
<dbReference type="EMBL" id="JBHSKG010000002">
    <property type="protein sequence ID" value="MFC5137688.1"/>
    <property type="molecule type" value="Genomic_DNA"/>
</dbReference>
<dbReference type="InterPro" id="IPR050204">
    <property type="entry name" value="AraC_XylS_family_regulators"/>
</dbReference>
<sequence>MSGTEQRRGGAGTDAGPGPAGVDVDGLADLLDDISAELEALGGPDRGAVTGDGPEASENRTVQGTQASLARAAARALRGEAGEARRAIRATLDDVQRAKDRARRAGAARPGVSDVPLADLERLARQALAVAGPVVWAELAVPAADGSVVTATAGRLPPAVAEALRAGPRAAVLRGGVGVAVEGADARWPELRSSGAGFLVLPLGVLGAVSLAAAEPAAFDEAARAIAREIAAHGAGLLTREGTGPAARAHALVVTASTLLARTLELDPSDGLDALLERATTAGSTILDSARVVVDELGPPGEDGTSRAPEPATLRRAIAYLEDHAAEEVDVAAVAAAAGLGVRGLQTTFRRWRGTTPLSHLREIRLARAHEELRGSDPRRTTVGDVAHRWRFSNPGRFSVTYRGRYGCSPGETLRA</sequence>
<reference evidence="7" key="1">
    <citation type="journal article" date="2019" name="Int. J. Syst. Evol. Microbiol.">
        <title>The Global Catalogue of Microorganisms (GCM) 10K type strain sequencing project: providing services to taxonomists for standard genome sequencing and annotation.</title>
        <authorList>
            <consortium name="The Broad Institute Genomics Platform"/>
            <consortium name="The Broad Institute Genome Sequencing Center for Infectious Disease"/>
            <person name="Wu L."/>
            <person name="Ma J."/>
        </authorList>
    </citation>
    <scope>NUCLEOTIDE SEQUENCE [LARGE SCALE GENOMIC DNA]</scope>
    <source>
        <strain evidence="7">XZYJ18</strain>
    </source>
</reference>
<dbReference type="Pfam" id="PF12833">
    <property type="entry name" value="HTH_18"/>
    <property type="match status" value="1"/>
</dbReference>
<dbReference type="PANTHER" id="PTHR46796">
    <property type="entry name" value="HTH-TYPE TRANSCRIPTIONAL ACTIVATOR RHAS-RELATED"/>
    <property type="match status" value="1"/>
</dbReference>
<evidence type="ECO:0000313" key="6">
    <source>
        <dbReference type="EMBL" id="MFC5137688.1"/>
    </source>
</evidence>
<evidence type="ECO:0000259" key="5">
    <source>
        <dbReference type="PROSITE" id="PS01124"/>
    </source>
</evidence>
<feature type="domain" description="HTH araC/xylS-type" evidence="5">
    <location>
        <begin position="315"/>
        <end position="416"/>
    </location>
</feature>
<evidence type="ECO:0000256" key="1">
    <source>
        <dbReference type="ARBA" id="ARBA00023015"/>
    </source>
</evidence>
<comment type="caution">
    <text evidence="6">The sequence shown here is derived from an EMBL/GenBank/DDBJ whole genome shotgun (WGS) entry which is preliminary data.</text>
</comment>
<dbReference type="Gene3D" id="1.10.10.60">
    <property type="entry name" value="Homeodomain-like"/>
    <property type="match status" value="1"/>
</dbReference>
<feature type="region of interest" description="Disordered" evidence="4">
    <location>
        <begin position="39"/>
        <end position="67"/>
    </location>
</feature>
<dbReference type="Proteomes" id="UP001596175">
    <property type="component" value="Unassembled WGS sequence"/>
</dbReference>
<dbReference type="RefSeq" id="WP_378019906.1">
    <property type="nucleotide sequence ID" value="NZ_JBHSKG010000002.1"/>
</dbReference>
<keyword evidence="1" id="KW-0805">Transcription regulation</keyword>
<evidence type="ECO:0000256" key="3">
    <source>
        <dbReference type="ARBA" id="ARBA00023163"/>
    </source>
</evidence>
<dbReference type="InterPro" id="IPR009057">
    <property type="entry name" value="Homeodomain-like_sf"/>
</dbReference>
<evidence type="ECO:0000256" key="4">
    <source>
        <dbReference type="SAM" id="MobiDB-lite"/>
    </source>
</evidence>
<proteinExistence type="predicted"/>
<evidence type="ECO:0000256" key="2">
    <source>
        <dbReference type="ARBA" id="ARBA00023125"/>
    </source>
</evidence>
<dbReference type="PROSITE" id="PS01124">
    <property type="entry name" value="HTH_ARAC_FAMILY_2"/>
    <property type="match status" value="1"/>
</dbReference>
<organism evidence="6 7">
    <name type="scientific">Actinomycetospora rhizophila</name>
    <dbReference type="NCBI Taxonomy" id="1416876"/>
    <lineage>
        <taxon>Bacteria</taxon>
        <taxon>Bacillati</taxon>
        <taxon>Actinomycetota</taxon>
        <taxon>Actinomycetes</taxon>
        <taxon>Pseudonocardiales</taxon>
        <taxon>Pseudonocardiaceae</taxon>
        <taxon>Actinomycetospora</taxon>
    </lineage>
</organism>
<gene>
    <name evidence="6" type="ORF">ACFPK1_05550</name>
</gene>
<feature type="compositionally biased region" description="Gly residues" evidence="4">
    <location>
        <begin position="9"/>
        <end position="19"/>
    </location>
</feature>
<dbReference type="SUPFAM" id="SSF46689">
    <property type="entry name" value="Homeodomain-like"/>
    <property type="match status" value="2"/>
</dbReference>
<keyword evidence="3" id="KW-0804">Transcription</keyword>
<feature type="region of interest" description="Disordered" evidence="4">
    <location>
        <begin position="1"/>
        <end position="26"/>
    </location>
</feature>
<keyword evidence="7" id="KW-1185">Reference proteome</keyword>
<dbReference type="InterPro" id="IPR018060">
    <property type="entry name" value="HTH_AraC"/>
</dbReference>
<evidence type="ECO:0000313" key="7">
    <source>
        <dbReference type="Proteomes" id="UP001596175"/>
    </source>
</evidence>
<keyword evidence="2" id="KW-0238">DNA-binding</keyword>
<dbReference type="SMART" id="SM00342">
    <property type="entry name" value="HTH_ARAC"/>
    <property type="match status" value="1"/>
</dbReference>